<comment type="cofactor">
    <cofactor evidence="1">
        <name>FAD</name>
        <dbReference type="ChEBI" id="CHEBI:57692"/>
    </cofactor>
</comment>
<comment type="similarity">
    <text evidence="2">Belongs to the FAD-binding monooxygenase family.</text>
</comment>
<keyword evidence="3" id="KW-0285">Flavoprotein</keyword>
<dbReference type="Gene3D" id="3.50.50.60">
    <property type="entry name" value="FAD/NAD(P)-binding domain"/>
    <property type="match status" value="1"/>
</dbReference>
<evidence type="ECO:0000313" key="9">
    <source>
        <dbReference type="Proteomes" id="UP000254291"/>
    </source>
</evidence>
<dbReference type="PANTHER" id="PTHR43872:SF1">
    <property type="entry name" value="MONOOXYGENASE, PUTATIVE (AFU_ORTHOLOGUE AFUA_8G02570)-RELATED"/>
    <property type="match status" value="1"/>
</dbReference>
<evidence type="ECO:0000256" key="7">
    <source>
        <dbReference type="ARBA" id="ARBA00023033"/>
    </source>
</evidence>
<dbReference type="PANTHER" id="PTHR43872">
    <property type="entry name" value="MONOOXYGENASE, PUTATIVE (AFU_ORTHOLOGUE AFUA_8G02570)-RELATED"/>
    <property type="match status" value="1"/>
</dbReference>
<proteinExistence type="inferred from homology"/>
<keyword evidence="5" id="KW-0521">NADP</keyword>
<gene>
    <name evidence="8" type="primary">ethA_1</name>
    <name evidence="8" type="ORF">NCTC10742_01678</name>
</gene>
<dbReference type="Pfam" id="PF13738">
    <property type="entry name" value="Pyr_redox_3"/>
    <property type="match status" value="1"/>
</dbReference>
<keyword evidence="4" id="KW-0274">FAD</keyword>
<evidence type="ECO:0000313" key="8">
    <source>
        <dbReference type="EMBL" id="STZ42466.1"/>
    </source>
</evidence>
<dbReference type="PRINTS" id="PR00411">
    <property type="entry name" value="PNDRDTASEI"/>
</dbReference>
<dbReference type="AlphaFoldDB" id="A0A378SKN9"/>
<dbReference type="InterPro" id="IPR036188">
    <property type="entry name" value="FAD/NAD-bd_sf"/>
</dbReference>
<evidence type="ECO:0000256" key="5">
    <source>
        <dbReference type="ARBA" id="ARBA00022857"/>
    </source>
</evidence>
<evidence type="ECO:0000256" key="2">
    <source>
        <dbReference type="ARBA" id="ARBA00010139"/>
    </source>
</evidence>
<evidence type="ECO:0000256" key="1">
    <source>
        <dbReference type="ARBA" id="ARBA00001974"/>
    </source>
</evidence>
<protein>
    <submittedName>
        <fullName evidence="8">FAD dependent oxidoreductase</fullName>
        <ecNumber evidence="8">1.14.13.-</ecNumber>
    </submittedName>
</protein>
<dbReference type="FunFam" id="3.50.50.60:FF:000228">
    <property type="entry name" value="FAD-containing monooxygenase EthA"/>
    <property type="match status" value="1"/>
</dbReference>
<dbReference type="EC" id="1.14.13.-" evidence="8"/>
<dbReference type="GO" id="GO:0004497">
    <property type="term" value="F:monooxygenase activity"/>
    <property type="evidence" value="ECO:0007669"/>
    <property type="project" value="UniProtKB-KW"/>
</dbReference>
<dbReference type="Proteomes" id="UP000254291">
    <property type="component" value="Unassembled WGS sequence"/>
</dbReference>
<dbReference type="RefSeq" id="WP_011895342.1">
    <property type="nucleotide sequence ID" value="NZ_JACKST010000108.1"/>
</dbReference>
<keyword evidence="6 8" id="KW-0560">Oxidoreductase</keyword>
<dbReference type="SUPFAM" id="SSF51905">
    <property type="entry name" value="FAD/NAD(P)-binding domain"/>
    <property type="match status" value="2"/>
</dbReference>
<keyword evidence="7" id="KW-0503">Monooxygenase</keyword>
<evidence type="ECO:0000256" key="6">
    <source>
        <dbReference type="ARBA" id="ARBA00023002"/>
    </source>
</evidence>
<sequence>MDQLYPETESTDVLIVGAGISGIGAAYRIQERNPQLTYTVLERRSRIGGTWDLHRYPGIRSDSDIFTLSFPWEPWDRPENVADGEDIRQYLVDAARKHGIDRHIHFDTRVLSADWDSTADVWTVRTECNGVPRTYRTRFLFFGTGYYDYDNPYRPEFPGLESFEGPVVHPQHWPEDLDCTGKKVAVIGSGATAISMIPALAESAERVTMVQRSPTYLLSGQRINPVVNLLRKVPPRKLGYRLAWLYNVLFIVAVYGVARKAPRISRRLIRAVAKHYLPEGYPVDTHFKPRYDPWDQRLCLILSGDFYDAIARGRAEVVTDEIDHIDAHGLVLKSGRRIDADVLVTATGLQLQALGGIEISIDGTEVKPADRFVYKEHLLEDVPNLAWCVGYINASWTLRADLTARAVAKLLAHMDSHGYTHAYPHLGGVPMEEKPAWNINAGYVHRAPHVLPKSGTHRPWNVRHNYVLDAVDQRFDRIDESMVFGRVSPKLHSSSEMSSEDLLERNFGA</sequence>
<evidence type="ECO:0000256" key="4">
    <source>
        <dbReference type="ARBA" id="ARBA00022827"/>
    </source>
</evidence>
<organism evidence="8 9">
    <name type="scientific">Mycolicibacterium gilvum</name>
    <dbReference type="NCBI Taxonomy" id="1804"/>
    <lineage>
        <taxon>Bacteria</taxon>
        <taxon>Bacillati</taxon>
        <taxon>Actinomycetota</taxon>
        <taxon>Actinomycetes</taxon>
        <taxon>Mycobacteriales</taxon>
        <taxon>Mycobacteriaceae</taxon>
        <taxon>Mycolicibacterium</taxon>
    </lineage>
</organism>
<evidence type="ECO:0000256" key="3">
    <source>
        <dbReference type="ARBA" id="ARBA00022630"/>
    </source>
</evidence>
<dbReference type="EMBL" id="UGQM01000001">
    <property type="protein sequence ID" value="STZ42466.1"/>
    <property type="molecule type" value="Genomic_DNA"/>
</dbReference>
<reference evidence="8 9" key="1">
    <citation type="submission" date="2018-06" db="EMBL/GenBank/DDBJ databases">
        <authorList>
            <consortium name="Pathogen Informatics"/>
            <person name="Doyle S."/>
        </authorList>
    </citation>
    <scope>NUCLEOTIDE SEQUENCE [LARGE SCALE GENOMIC DNA]</scope>
    <source>
        <strain evidence="8 9">NCTC10742</strain>
    </source>
</reference>
<name>A0A378SKN9_9MYCO</name>
<dbReference type="InterPro" id="IPR051820">
    <property type="entry name" value="FAD-binding_MO"/>
</dbReference>
<accession>A0A378SKN9</accession>